<dbReference type="InterPro" id="IPR050256">
    <property type="entry name" value="Glycosyltransferase_2"/>
</dbReference>
<dbReference type="InterPro" id="IPR001173">
    <property type="entry name" value="Glyco_trans_2-like"/>
</dbReference>
<dbReference type="InterPro" id="IPR058718">
    <property type="entry name" value="Agl6_TM_C"/>
</dbReference>
<dbReference type="RefSeq" id="WP_207001092.1">
    <property type="nucleotide sequence ID" value="NZ_JAEKJR010000002.1"/>
</dbReference>
<comment type="caution">
    <text evidence="4">The sequence shown here is derived from an EMBL/GenBank/DDBJ whole genome shotgun (WGS) entry which is preliminary data.</text>
</comment>
<reference evidence="4 5" key="1">
    <citation type="submission" date="2020-12" db="EMBL/GenBank/DDBJ databases">
        <title>Oil enriched cultivation method for isolating marine PHA-producing bacteria.</title>
        <authorList>
            <person name="Zheng W."/>
            <person name="Yu S."/>
            <person name="Huang Y."/>
        </authorList>
    </citation>
    <scope>NUCLEOTIDE SEQUENCE [LARGE SCALE GENOMIC DNA]</scope>
    <source>
        <strain evidence="4 5">SN0-2</strain>
    </source>
</reference>
<feature type="domain" description="Low-salt glycan biosynthesis hexosyltransferase Agl6 C-terminal transmembrane region" evidence="3">
    <location>
        <begin position="345"/>
        <end position="406"/>
    </location>
</feature>
<evidence type="ECO:0000259" key="2">
    <source>
        <dbReference type="Pfam" id="PF00535"/>
    </source>
</evidence>
<feature type="transmembrane region" description="Helical" evidence="1">
    <location>
        <begin position="264"/>
        <end position="289"/>
    </location>
</feature>
<evidence type="ECO:0000256" key="1">
    <source>
        <dbReference type="SAM" id="Phobius"/>
    </source>
</evidence>
<dbReference type="Proteomes" id="UP000664293">
    <property type="component" value="Unassembled WGS sequence"/>
</dbReference>
<dbReference type="PANTHER" id="PTHR48090">
    <property type="entry name" value="UNDECAPRENYL-PHOSPHATE 4-DEOXY-4-FORMAMIDO-L-ARABINOSE TRANSFERASE-RELATED"/>
    <property type="match status" value="1"/>
</dbReference>
<name>A0ABS3E6A6_9GAMM</name>
<protein>
    <submittedName>
        <fullName evidence="4">Glycosyltransferase family 2 protein</fullName>
    </submittedName>
</protein>
<dbReference type="Gene3D" id="3.90.550.10">
    <property type="entry name" value="Spore Coat Polysaccharide Biosynthesis Protein SpsA, Chain A"/>
    <property type="match status" value="1"/>
</dbReference>
<dbReference type="Pfam" id="PF00535">
    <property type="entry name" value="Glycos_transf_2"/>
    <property type="match status" value="1"/>
</dbReference>
<sequence>MNVWHEVLEAEVSNAGESKLVSSTNSSSRAVGEDEVLTLTILMPCLNEERTLAECIEDAYSSLQALGIDGEIVIADNGSSDRSKEIALSYGARVISVAKRGYGAALMAGIEAARGQYVIMGDADCSYDFGSLEGFLDTLKGGADLVCGNRFQGGIEPGAMPFLHRYLGNPVLSYLGRLFYKIKIGDFHCGLRGFNREKILGLGLDCPGMEFASEMIVKAAKKNLVIREIPTVLRPDKRDRKPHLRTWRDGWRHLRFLLMHSPGWMLGVPGWAAIALGMALIVSTLMLQWGPFGVVFGANTLIFAMCIVSLGGQLVQFSNIVAYISFSVGASEKRVCPERLAKANLLTGGAFTLFGGGLSAYSLHQWWGAGFGELEYGSLFSIVIPASLLLFLGVTNLLSSLIVYLLSNTVFRSGVGRAAA</sequence>
<evidence type="ECO:0000313" key="4">
    <source>
        <dbReference type="EMBL" id="MBN8430837.1"/>
    </source>
</evidence>
<gene>
    <name evidence="4" type="ORF">JF535_08225</name>
</gene>
<accession>A0ABS3E6A6</accession>
<evidence type="ECO:0000259" key="3">
    <source>
        <dbReference type="Pfam" id="PF26629"/>
    </source>
</evidence>
<proteinExistence type="predicted"/>
<feature type="transmembrane region" description="Helical" evidence="1">
    <location>
        <begin position="345"/>
        <end position="367"/>
    </location>
</feature>
<feature type="transmembrane region" description="Helical" evidence="1">
    <location>
        <begin position="301"/>
        <end position="324"/>
    </location>
</feature>
<keyword evidence="1" id="KW-0812">Transmembrane</keyword>
<organism evidence="4 5">
    <name type="scientific">Microbulbifer salipaludis</name>
    <dbReference type="NCBI Taxonomy" id="187980"/>
    <lineage>
        <taxon>Bacteria</taxon>
        <taxon>Pseudomonadati</taxon>
        <taxon>Pseudomonadota</taxon>
        <taxon>Gammaproteobacteria</taxon>
        <taxon>Cellvibrionales</taxon>
        <taxon>Microbulbiferaceae</taxon>
        <taxon>Microbulbifer</taxon>
    </lineage>
</organism>
<dbReference type="Pfam" id="PF26629">
    <property type="entry name" value="GT2_TM_C"/>
    <property type="match status" value="1"/>
</dbReference>
<evidence type="ECO:0000313" key="5">
    <source>
        <dbReference type="Proteomes" id="UP000664293"/>
    </source>
</evidence>
<keyword evidence="1" id="KW-1133">Transmembrane helix</keyword>
<dbReference type="EMBL" id="JAEKJR010000002">
    <property type="protein sequence ID" value="MBN8430837.1"/>
    <property type="molecule type" value="Genomic_DNA"/>
</dbReference>
<feature type="transmembrane region" description="Helical" evidence="1">
    <location>
        <begin position="379"/>
        <end position="407"/>
    </location>
</feature>
<feature type="domain" description="Glycosyltransferase 2-like" evidence="2">
    <location>
        <begin position="40"/>
        <end position="198"/>
    </location>
</feature>
<dbReference type="CDD" id="cd04179">
    <property type="entry name" value="DPM_DPG-synthase_like"/>
    <property type="match status" value="1"/>
</dbReference>
<keyword evidence="1" id="KW-0472">Membrane</keyword>
<keyword evidence="5" id="KW-1185">Reference proteome</keyword>
<dbReference type="PANTHER" id="PTHR48090:SF7">
    <property type="entry name" value="RFBJ PROTEIN"/>
    <property type="match status" value="1"/>
</dbReference>
<dbReference type="SUPFAM" id="SSF53448">
    <property type="entry name" value="Nucleotide-diphospho-sugar transferases"/>
    <property type="match status" value="1"/>
</dbReference>
<dbReference type="InterPro" id="IPR029044">
    <property type="entry name" value="Nucleotide-diphossugar_trans"/>
</dbReference>